<dbReference type="Proteomes" id="UP000789525">
    <property type="component" value="Unassembled WGS sequence"/>
</dbReference>
<feature type="non-terminal residue" evidence="1">
    <location>
        <position position="1"/>
    </location>
</feature>
<gene>
    <name evidence="1" type="ORF">ACOLOM_LOCUS12136</name>
</gene>
<feature type="non-terminal residue" evidence="1">
    <location>
        <position position="159"/>
    </location>
</feature>
<protein>
    <submittedName>
        <fullName evidence="1">12777_t:CDS:1</fullName>
    </submittedName>
</protein>
<organism evidence="1 2">
    <name type="scientific">Acaulospora colombiana</name>
    <dbReference type="NCBI Taxonomy" id="27376"/>
    <lineage>
        <taxon>Eukaryota</taxon>
        <taxon>Fungi</taxon>
        <taxon>Fungi incertae sedis</taxon>
        <taxon>Mucoromycota</taxon>
        <taxon>Glomeromycotina</taxon>
        <taxon>Glomeromycetes</taxon>
        <taxon>Diversisporales</taxon>
        <taxon>Acaulosporaceae</taxon>
        <taxon>Acaulospora</taxon>
    </lineage>
</organism>
<proteinExistence type="predicted"/>
<comment type="caution">
    <text evidence="1">The sequence shown here is derived from an EMBL/GenBank/DDBJ whole genome shotgun (WGS) entry which is preliminary data.</text>
</comment>
<keyword evidence="2" id="KW-1185">Reference proteome</keyword>
<evidence type="ECO:0000313" key="1">
    <source>
        <dbReference type="EMBL" id="CAG8740201.1"/>
    </source>
</evidence>
<name>A0ACA9QAT3_9GLOM</name>
<reference evidence="1" key="1">
    <citation type="submission" date="2021-06" db="EMBL/GenBank/DDBJ databases">
        <authorList>
            <person name="Kallberg Y."/>
            <person name="Tangrot J."/>
            <person name="Rosling A."/>
        </authorList>
    </citation>
    <scope>NUCLEOTIDE SEQUENCE</scope>
    <source>
        <strain evidence="1">CL356</strain>
    </source>
</reference>
<evidence type="ECO:0000313" key="2">
    <source>
        <dbReference type="Proteomes" id="UP000789525"/>
    </source>
</evidence>
<accession>A0ACA9QAT3</accession>
<sequence>RSNASRYPEKIQQFLNKFEGVSDDVVQGFDALDLQDADVHRKPKYMEQLQKIANREQERLVIDLEDLLKVTRLTITILVCLMSLQYEKSIGGLVNRIRSNTRRYTQLFSEVIDEVMPNPTKDISHLDDVLDVIIHQRREKNLANGQDGQNLFPPMLTRR</sequence>
<dbReference type="EMBL" id="CAJVPT010047486">
    <property type="protein sequence ID" value="CAG8740201.1"/>
    <property type="molecule type" value="Genomic_DNA"/>
</dbReference>